<keyword evidence="5 6" id="KW-0949">S-adenosyl-L-methionine</keyword>
<dbReference type="InterPro" id="IPR029063">
    <property type="entry name" value="SAM-dependent_MTases_sf"/>
</dbReference>
<keyword evidence="4 6" id="KW-0808">Transferase</keyword>
<comment type="caution">
    <text evidence="8">The sequence shown here is derived from an EMBL/GenBank/DDBJ whole genome shotgun (WGS) entry which is preliminary data.</text>
</comment>
<evidence type="ECO:0000313" key="9">
    <source>
        <dbReference type="Proteomes" id="UP001595776"/>
    </source>
</evidence>
<evidence type="ECO:0000256" key="6">
    <source>
        <dbReference type="HAMAP-Rule" id="MF_01007"/>
    </source>
</evidence>
<evidence type="ECO:0000313" key="8">
    <source>
        <dbReference type="EMBL" id="MFC4347951.1"/>
    </source>
</evidence>
<keyword evidence="3 6" id="KW-0489">Methyltransferase</keyword>
<dbReference type="PANTHER" id="PTHR11265">
    <property type="entry name" value="S-ADENOSYL-METHYLTRANSFERASE MRAW"/>
    <property type="match status" value="1"/>
</dbReference>
<dbReference type="GO" id="GO:0008168">
    <property type="term" value="F:methyltransferase activity"/>
    <property type="evidence" value="ECO:0007669"/>
    <property type="project" value="UniProtKB-KW"/>
</dbReference>
<dbReference type="SUPFAM" id="SSF53335">
    <property type="entry name" value="S-adenosyl-L-methionine-dependent methyltransferases"/>
    <property type="match status" value="1"/>
</dbReference>
<dbReference type="GO" id="GO:0032259">
    <property type="term" value="P:methylation"/>
    <property type="evidence" value="ECO:0007669"/>
    <property type="project" value="UniProtKB-KW"/>
</dbReference>
<comment type="function">
    <text evidence="6">Specifically methylates the N4 position of cytidine in position 1402 (C1402) of 16S rRNA.</text>
</comment>
<dbReference type="PIRSF" id="PIRSF004486">
    <property type="entry name" value="MraW"/>
    <property type="match status" value="1"/>
</dbReference>
<sequence>MIAASSTANHHTGHIPVLLNEVVEALAPKDGEVYVDGTFGAGGYTRAVLNAANCKVIAIDRDPDAIRRADAFKAEFGDRFDILEGCFGDMRALLSAAGVEAVDGVMLDIGVSSFQLDEAERGFSFMGDGPLDMRMGMSGESAADVVNTYEEERLANIIYEYGEERKSRRIAAAIVKDRVNEPFTRTKQLADMIERVIGRPPQRKGQKTVHPATRTFQALRIHVNDELGELARGLEGAEQVLASGGRLVVVSFHSLEDRMVKNFMAERSGRMSGGSRHRPGPVAQGAAPTFEQKNKGAAKPGDAELEVNPRARSSRLRQAIRTEAPARQVAERGRG</sequence>
<dbReference type="NCBIfam" id="TIGR00006">
    <property type="entry name" value="16S rRNA (cytosine(1402)-N(4))-methyltransferase RsmH"/>
    <property type="match status" value="1"/>
</dbReference>
<dbReference type="InterPro" id="IPR023397">
    <property type="entry name" value="SAM-dep_MeTrfase_MraW_recog"/>
</dbReference>
<evidence type="ECO:0000256" key="5">
    <source>
        <dbReference type="ARBA" id="ARBA00022691"/>
    </source>
</evidence>
<evidence type="ECO:0000256" key="4">
    <source>
        <dbReference type="ARBA" id="ARBA00022679"/>
    </source>
</evidence>
<comment type="similarity">
    <text evidence="1 6">Belongs to the methyltransferase superfamily. RsmH family.</text>
</comment>
<reference evidence="9" key="1">
    <citation type="journal article" date="2019" name="Int. J. Syst. Evol. Microbiol.">
        <title>The Global Catalogue of Microorganisms (GCM) 10K type strain sequencing project: providing services to taxonomists for standard genome sequencing and annotation.</title>
        <authorList>
            <consortium name="The Broad Institute Genomics Platform"/>
            <consortium name="The Broad Institute Genome Sequencing Center for Infectious Disease"/>
            <person name="Wu L."/>
            <person name="Ma J."/>
        </authorList>
    </citation>
    <scope>NUCLEOTIDE SEQUENCE [LARGE SCALE GENOMIC DNA]</scope>
    <source>
        <strain evidence="9">CGMCC 1.15304</strain>
    </source>
</reference>
<dbReference type="SUPFAM" id="SSF81799">
    <property type="entry name" value="Putative methyltransferase TM0872, insert domain"/>
    <property type="match status" value="1"/>
</dbReference>
<organism evidence="8 9">
    <name type="scientific">Kordiimonas lipolytica</name>
    <dbReference type="NCBI Taxonomy" id="1662421"/>
    <lineage>
        <taxon>Bacteria</taxon>
        <taxon>Pseudomonadati</taxon>
        <taxon>Pseudomonadota</taxon>
        <taxon>Alphaproteobacteria</taxon>
        <taxon>Kordiimonadales</taxon>
        <taxon>Kordiimonadaceae</taxon>
        <taxon>Kordiimonas</taxon>
    </lineage>
</organism>
<dbReference type="EC" id="2.1.1.199" evidence="6"/>
<feature type="binding site" evidence="6">
    <location>
        <position position="87"/>
    </location>
    <ligand>
        <name>S-adenosyl-L-methionine</name>
        <dbReference type="ChEBI" id="CHEBI:59789"/>
    </ligand>
</feature>
<dbReference type="Pfam" id="PF01795">
    <property type="entry name" value="Methyltransf_5"/>
    <property type="match status" value="1"/>
</dbReference>
<feature type="region of interest" description="Disordered" evidence="7">
    <location>
        <begin position="269"/>
        <end position="335"/>
    </location>
</feature>
<keyword evidence="6" id="KW-0963">Cytoplasm</keyword>
<feature type="binding site" evidence="6">
    <location>
        <position position="115"/>
    </location>
    <ligand>
        <name>S-adenosyl-L-methionine</name>
        <dbReference type="ChEBI" id="CHEBI:59789"/>
    </ligand>
</feature>
<comment type="catalytic activity">
    <reaction evidence="6">
        <text>cytidine(1402) in 16S rRNA + S-adenosyl-L-methionine = N(4)-methylcytidine(1402) in 16S rRNA + S-adenosyl-L-homocysteine + H(+)</text>
        <dbReference type="Rhea" id="RHEA:42928"/>
        <dbReference type="Rhea" id="RHEA-COMP:10286"/>
        <dbReference type="Rhea" id="RHEA-COMP:10287"/>
        <dbReference type="ChEBI" id="CHEBI:15378"/>
        <dbReference type="ChEBI" id="CHEBI:57856"/>
        <dbReference type="ChEBI" id="CHEBI:59789"/>
        <dbReference type="ChEBI" id="CHEBI:74506"/>
        <dbReference type="ChEBI" id="CHEBI:82748"/>
        <dbReference type="EC" id="2.1.1.199"/>
    </reaction>
</comment>
<gene>
    <name evidence="6 8" type="primary">rsmH</name>
    <name evidence="8" type="ORF">ACFO5Q_08855</name>
</gene>
<protein>
    <recommendedName>
        <fullName evidence="6">Ribosomal RNA small subunit methyltransferase H</fullName>
        <ecNumber evidence="6">2.1.1.199</ecNumber>
    </recommendedName>
    <alternativeName>
        <fullName evidence="6">16S rRNA m(4)C1402 methyltransferase</fullName>
    </alternativeName>
    <alternativeName>
        <fullName evidence="6">rRNA (cytosine-N(4)-)-methyltransferase RsmH</fullName>
    </alternativeName>
</protein>
<dbReference type="CDD" id="cd02440">
    <property type="entry name" value="AdoMet_MTases"/>
    <property type="match status" value="1"/>
</dbReference>
<dbReference type="Gene3D" id="1.10.150.170">
    <property type="entry name" value="Putative methyltransferase TM0872, insert domain"/>
    <property type="match status" value="1"/>
</dbReference>
<feature type="binding site" evidence="6">
    <location>
        <position position="108"/>
    </location>
    <ligand>
        <name>S-adenosyl-L-methionine</name>
        <dbReference type="ChEBI" id="CHEBI:59789"/>
    </ligand>
</feature>
<keyword evidence="2 6" id="KW-0698">rRNA processing</keyword>
<proteinExistence type="inferred from homology"/>
<dbReference type="PANTHER" id="PTHR11265:SF0">
    <property type="entry name" value="12S RRNA N4-METHYLCYTIDINE METHYLTRANSFERASE"/>
    <property type="match status" value="1"/>
</dbReference>
<name>A0ABV8UAX1_9PROT</name>
<keyword evidence="9" id="KW-1185">Reference proteome</keyword>
<feature type="binding site" evidence="6">
    <location>
        <begin position="42"/>
        <end position="44"/>
    </location>
    <ligand>
        <name>S-adenosyl-L-methionine</name>
        <dbReference type="ChEBI" id="CHEBI:59789"/>
    </ligand>
</feature>
<dbReference type="RefSeq" id="WP_068151993.1">
    <property type="nucleotide sequence ID" value="NZ_JBHSCR010000005.1"/>
</dbReference>
<dbReference type="EMBL" id="JBHSCR010000005">
    <property type="protein sequence ID" value="MFC4347951.1"/>
    <property type="molecule type" value="Genomic_DNA"/>
</dbReference>
<evidence type="ECO:0000256" key="7">
    <source>
        <dbReference type="SAM" id="MobiDB-lite"/>
    </source>
</evidence>
<dbReference type="InterPro" id="IPR002903">
    <property type="entry name" value="RsmH"/>
</dbReference>
<evidence type="ECO:0000256" key="2">
    <source>
        <dbReference type="ARBA" id="ARBA00022552"/>
    </source>
</evidence>
<evidence type="ECO:0000256" key="1">
    <source>
        <dbReference type="ARBA" id="ARBA00010396"/>
    </source>
</evidence>
<feature type="binding site" evidence="6">
    <location>
        <position position="60"/>
    </location>
    <ligand>
        <name>S-adenosyl-L-methionine</name>
        <dbReference type="ChEBI" id="CHEBI:59789"/>
    </ligand>
</feature>
<evidence type="ECO:0000256" key="3">
    <source>
        <dbReference type="ARBA" id="ARBA00022603"/>
    </source>
</evidence>
<dbReference type="Proteomes" id="UP001595776">
    <property type="component" value="Unassembled WGS sequence"/>
</dbReference>
<accession>A0ABV8UAX1</accession>
<dbReference type="Gene3D" id="3.40.50.150">
    <property type="entry name" value="Vaccinia Virus protein VP39"/>
    <property type="match status" value="1"/>
</dbReference>
<comment type="subcellular location">
    <subcellularLocation>
        <location evidence="6">Cytoplasm</location>
    </subcellularLocation>
</comment>
<dbReference type="HAMAP" id="MF_01007">
    <property type="entry name" value="16SrRNA_methyltr_H"/>
    <property type="match status" value="1"/>
</dbReference>